<dbReference type="EMBL" id="CP051180">
    <property type="protein sequence ID" value="QIZ75576.1"/>
    <property type="molecule type" value="Genomic_DNA"/>
</dbReference>
<dbReference type="GO" id="GO:0005829">
    <property type="term" value="C:cytosol"/>
    <property type="evidence" value="ECO:0007669"/>
    <property type="project" value="TreeGrafter"/>
</dbReference>
<dbReference type="NCBIfam" id="NF008240">
    <property type="entry name" value="PRK11014.1"/>
    <property type="match status" value="1"/>
</dbReference>
<evidence type="ECO:0000256" key="1">
    <source>
        <dbReference type="ARBA" id="ARBA00022491"/>
    </source>
</evidence>
<protein>
    <recommendedName>
        <fullName evidence="10">HTH-type transcriptional repressor NsrR</fullName>
    </recommendedName>
</protein>
<evidence type="ECO:0000256" key="6">
    <source>
        <dbReference type="ARBA" id="ARBA00023015"/>
    </source>
</evidence>
<evidence type="ECO:0000313" key="11">
    <source>
        <dbReference type="EMBL" id="QIZ75576.1"/>
    </source>
</evidence>
<keyword evidence="8" id="KW-0804">Transcription</keyword>
<dbReference type="AlphaFoldDB" id="A0A6H1UBJ2"/>
<keyword evidence="3" id="KW-0479">Metal-binding</keyword>
<dbReference type="Proteomes" id="UP000501602">
    <property type="component" value="Chromosome"/>
</dbReference>
<name>A0A6H1UBJ2_9GAMM</name>
<evidence type="ECO:0000256" key="10">
    <source>
        <dbReference type="ARBA" id="ARBA00074698"/>
    </source>
</evidence>
<evidence type="ECO:0000256" key="4">
    <source>
        <dbReference type="ARBA" id="ARBA00023004"/>
    </source>
</evidence>
<evidence type="ECO:0000256" key="8">
    <source>
        <dbReference type="ARBA" id="ARBA00023163"/>
    </source>
</evidence>
<evidence type="ECO:0000256" key="7">
    <source>
        <dbReference type="ARBA" id="ARBA00023125"/>
    </source>
</evidence>
<keyword evidence="4" id="KW-0408">Iron</keyword>
<reference evidence="11 12" key="1">
    <citation type="submission" date="2020-04" db="EMBL/GenBank/DDBJ databases">
        <title>Ferrimonas sp. S7 isolated from sea water.</title>
        <authorList>
            <person name="Bae S.S."/>
            <person name="Baek K."/>
        </authorList>
    </citation>
    <scope>NUCLEOTIDE SEQUENCE [LARGE SCALE GENOMIC DNA]</scope>
    <source>
        <strain evidence="11 12">S7</strain>
    </source>
</reference>
<keyword evidence="5" id="KW-0411">Iron-sulfur</keyword>
<dbReference type="InterPro" id="IPR036390">
    <property type="entry name" value="WH_DNA-bd_sf"/>
</dbReference>
<dbReference type="GO" id="GO:0003677">
    <property type="term" value="F:DNA binding"/>
    <property type="evidence" value="ECO:0007669"/>
    <property type="project" value="UniProtKB-KW"/>
</dbReference>
<dbReference type="Pfam" id="PF02082">
    <property type="entry name" value="Rrf2"/>
    <property type="match status" value="1"/>
</dbReference>
<keyword evidence="1" id="KW-0678">Repressor</keyword>
<dbReference type="InterPro" id="IPR036388">
    <property type="entry name" value="WH-like_DNA-bd_sf"/>
</dbReference>
<dbReference type="SUPFAM" id="SSF46785">
    <property type="entry name" value="Winged helix' DNA-binding domain"/>
    <property type="match status" value="1"/>
</dbReference>
<keyword evidence="12" id="KW-1185">Reference proteome</keyword>
<dbReference type="NCBIfam" id="TIGR00738">
    <property type="entry name" value="rrf2_super"/>
    <property type="match status" value="1"/>
</dbReference>
<gene>
    <name evidence="11" type="primary">nsrR</name>
    <name evidence="11" type="ORF">HER31_00875</name>
</gene>
<proteinExistence type="predicted"/>
<evidence type="ECO:0000256" key="3">
    <source>
        <dbReference type="ARBA" id="ARBA00022723"/>
    </source>
</evidence>
<dbReference type="PANTHER" id="PTHR33221">
    <property type="entry name" value="WINGED HELIX-TURN-HELIX TRANSCRIPTIONAL REGULATOR, RRF2 FAMILY"/>
    <property type="match status" value="1"/>
</dbReference>
<evidence type="ECO:0000256" key="2">
    <source>
        <dbReference type="ARBA" id="ARBA00022714"/>
    </source>
</evidence>
<evidence type="ECO:0000313" key="12">
    <source>
        <dbReference type="Proteomes" id="UP000501602"/>
    </source>
</evidence>
<dbReference type="GO" id="GO:0051537">
    <property type="term" value="F:2 iron, 2 sulfur cluster binding"/>
    <property type="evidence" value="ECO:0007669"/>
    <property type="project" value="UniProtKB-KW"/>
</dbReference>
<dbReference type="PROSITE" id="PS51197">
    <property type="entry name" value="HTH_RRF2_2"/>
    <property type="match status" value="1"/>
</dbReference>
<organism evidence="11 12">
    <name type="scientific">Ferrimonas lipolytica</name>
    <dbReference type="NCBI Taxonomy" id="2724191"/>
    <lineage>
        <taxon>Bacteria</taxon>
        <taxon>Pseudomonadati</taxon>
        <taxon>Pseudomonadota</taxon>
        <taxon>Gammaproteobacteria</taxon>
        <taxon>Alteromonadales</taxon>
        <taxon>Ferrimonadaceae</taxon>
        <taxon>Ferrimonas</taxon>
    </lineage>
</organism>
<dbReference type="KEGG" id="fes:HER31_00875"/>
<dbReference type="PANTHER" id="PTHR33221:SF4">
    <property type="entry name" value="HTH-TYPE TRANSCRIPTIONAL REPRESSOR NSRR"/>
    <property type="match status" value="1"/>
</dbReference>
<keyword evidence="7" id="KW-0238">DNA-binding</keyword>
<evidence type="ECO:0000256" key="9">
    <source>
        <dbReference type="ARBA" id="ARBA00034078"/>
    </source>
</evidence>
<dbReference type="RefSeq" id="WP_168658837.1">
    <property type="nucleotide sequence ID" value="NZ_CP051180.1"/>
</dbReference>
<dbReference type="GO" id="GO:0003700">
    <property type="term" value="F:DNA-binding transcription factor activity"/>
    <property type="evidence" value="ECO:0007669"/>
    <property type="project" value="TreeGrafter"/>
</dbReference>
<dbReference type="InterPro" id="IPR000944">
    <property type="entry name" value="Tscrpt_reg_Rrf2"/>
</dbReference>
<evidence type="ECO:0000256" key="5">
    <source>
        <dbReference type="ARBA" id="ARBA00023014"/>
    </source>
</evidence>
<dbReference type="GO" id="GO:0046872">
    <property type="term" value="F:metal ion binding"/>
    <property type="evidence" value="ECO:0007669"/>
    <property type="project" value="UniProtKB-KW"/>
</dbReference>
<dbReference type="Gene3D" id="1.10.10.10">
    <property type="entry name" value="Winged helix-like DNA-binding domain superfamily/Winged helix DNA-binding domain"/>
    <property type="match status" value="1"/>
</dbReference>
<keyword evidence="6" id="KW-0805">Transcription regulation</keyword>
<keyword evidence="2" id="KW-0001">2Fe-2S</keyword>
<sequence length="142" mass="15576">MQLTSFSDFAFRALLYLGTLPEGELTSISKVTEVYGVSRNHMVKVINKLGHAGFVTTIRGKNGGIKLAKQPEDIRLGDVVRALEPLKLIDCSNPFCHIVPACKLKNVLAEAGESFLQTLDSYTLADMLSSQRDELVALLQPQ</sequence>
<accession>A0A6H1UBJ2</accession>
<comment type="cofactor">
    <cofactor evidence="9">
        <name>[2Fe-2S] cluster</name>
        <dbReference type="ChEBI" id="CHEBI:190135"/>
    </cofactor>
</comment>
<dbReference type="FunFam" id="1.10.10.10:FF:000105">
    <property type="entry name" value="HTH-type transcriptional repressor NsrR"/>
    <property type="match status" value="1"/>
</dbReference>